<reference evidence="2 5" key="2">
    <citation type="submission" date="2017-10" db="EMBL/GenBank/DDBJ databases">
        <title>Draft genome sequences of Aggregatibacter actinomycetemcomitans strains 310a and 310b.</title>
        <authorList>
            <person name="May A.C."/>
            <person name="Ohta H."/>
            <person name="Maeda H."/>
            <person name="Kokeguchi S."/>
            <person name="Cugini C."/>
        </authorList>
    </citation>
    <scope>NUCLEOTIDE SEQUENCE [LARGE SCALE GENOMIC DNA]</scope>
    <source>
        <strain evidence="2 5">310b</strain>
    </source>
</reference>
<organism evidence="3 6">
    <name type="scientific">Aggregatibacter actinomycetemcomitans</name>
    <name type="common">Actinobacillus actinomycetemcomitans</name>
    <name type="synonym">Haemophilus actinomycetemcomitans</name>
    <dbReference type="NCBI Taxonomy" id="714"/>
    <lineage>
        <taxon>Bacteria</taxon>
        <taxon>Pseudomonadati</taxon>
        <taxon>Pseudomonadota</taxon>
        <taxon>Gammaproteobacteria</taxon>
        <taxon>Pasteurellales</taxon>
        <taxon>Pasteurellaceae</taxon>
        <taxon>Aggregatibacter</taxon>
    </lineage>
</organism>
<dbReference type="eggNOG" id="ENOG5030RID">
    <property type="taxonomic scope" value="Bacteria"/>
</dbReference>
<dbReference type="EMBL" id="PCGW01000017">
    <property type="protein sequence ID" value="PHO20107.1"/>
    <property type="molecule type" value="Genomic_DNA"/>
</dbReference>
<dbReference type="OrthoDB" id="5686653at2"/>
<dbReference type="EMBL" id="VSED01000019">
    <property type="protein sequence ID" value="TYA38665.1"/>
    <property type="molecule type" value="Genomic_DNA"/>
</dbReference>
<evidence type="ECO:0000313" key="3">
    <source>
        <dbReference type="EMBL" id="TYA38665.1"/>
    </source>
</evidence>
<dbReference type="Proteomes" id="UP000226080">
    <property type="component" value="Unassembled WGS sequence"/>
</dbReference>
<gene>
    <name evidence="1" type="ORF">ACT75_09550</name>
    <name evidence="2" type="ORF">CQR80_08670</name>
    <name evidence="3" type="ORF">FXB79_07575</name>
</gene>
<keyword evidence="5" id="KW-1185">Reference proteome</keyword>
<reference evidence="3 6" key="3">
    <citation type="submission" date="2019-08" db="EMBL/GenBank/DDBJ databases">
        <title>Whole genome sequencing of Aggregatibacter actinomycetemcomitans cultured from blood stream infections in Denmark reveals a novel phylogenetic lineage expressing serotype a membrane O polysaccharide.</title>
        <authorList>
            <person name="Nedergaard S."/>
            <person name="Kobel C.M."/>
            <person name="Nielsen M.B."/>
            <person name="Moeller R.T."/>
            <person name="Jensen A.B."/>
            <person name="Noerskov-Lauritsen N."/>
        </authorList>
    </citation>
    <scope>NUCLEOTIDE SEQUENCE [LARGE SCALE GENOMIC DNA]</scope>
    <source>
        <strain evidence="3 6">PN_563</strain>
    </source>
</reference>
<evidence type="ECO:0000313" key="4">
    <source>
        <dbReference type="Proteomes" id="UP000072236"/>
    </source>
</evidence>
<dbReference type="Proteomes" id="UP000072236">
    <property type="component" value="Chromosome"/>
</dbReference>
<protein>
    <submittedName>
        <fullName evidence="2">DUF2572 domain-containing protein</fullName>
    </submittedName>
    <submittedName>
        <fullName evidence="3">DUF2572 family protein</fullName>
    </submittedName>
</protein>
<evidence type="ECO:0000313" key="2">
    <source>
        <dbReference type="EMBL" id="PHO20107.1"/>
    </source>
</evidence>
<dbReference type="EMBL" id="CP012959">
    <property type="protein sequence ID" value="AMQ94738.1"/>
    <property type="molecule type" value="Genomic_DNA"/>
</dbReference>
<evidence type="ECO:0000313" key="5">
    <source>
        <dbReference type="Proteomes" id="UP000226080"/>
    </source>
</evidence>
<name>A0A142G258_AGGAC</name>
<evidence type="ECO:0000313" key="6">
    <source>
        <dbReference type="Proteomes" id="UP000323012"/>
    </source>
</evidence>
<evidence type="ECO:0000313" key="1">
    <source>
        <dbReference type="EMBL" id="AMQ94738.1"/>
    </source>
</evidence>
<dbReference type="Pfam" id="PF10833">
    <property type="entry name" value="DUF2572"/>
    <property type="match status" value="1"/>
</dbReference>
<dbReference type="AlphaFoldDB" id="A0A142G258"/>
<proteinExistence type="predicted"/>
<sequence>MKRLHRGMMTMSLLLLLSAFLLLTMLFNDDLLRLYSSIVGQRNLYVTQQVKLLSLSQSTQRERCEQVPIDENGDVFLVSFALEETSFPEGIRHHIWCQRDKLFQKSPVRNLHEGLFAQFIAESGLTIFREQLSGAPKNPVRKQPPSLYWFSADETEWTLDKNVNAVIVAEGDLQIRGQGKISGSVITKGRLTLDAGIKVTYSKSTVAHIVQQYSRWRLAENSWYDFAVTEN</sequence>
<dbReference type="KEGG" id="aact:ACT75_09550"/>
<accession>A0A142G258</accession>
<dbReference type="Proteomes" id="UP000323012">
    <property type="component" value="Unassembled WGS sequence"/>
</dbReference>
<dbReference type="InterPro" id="IPR022543">
    <property type="entry name" value="DUF2572"/>
</dbReference>
<reference evidence="1 4" key="1">
    <citation type="submission" date="2015-10" db="EMBL/GenBank/DDBJ databases">
        <title>Tn-seq of a polymicrobial infection.</title>
        <authorList>
            <person name="Stacy A."/>
            <person name="Rumbaugh K.P."/>
            <person name="Whiteley M."/>
        </authorList>
    </citation>
    <scope>NUCLEOTIDE SEQUENCE [LARGE SCALE GENOMIC DNA]</scope>
    <source>
        <strain evidence="1 4">624</strain>
    </source>
</reference>
<dbReference type="RefSeq" id="WP_005537951.1">
    <property type="nucleotide sequence ID" value="NZ_CP012959.1"/>
</dbReference>